<dbReference type="KEGG" id="dori:FH5T_01435"/>
<dbReference type="SUPFAM" id="SSF53167">
    <property type="entry name" value="Purine and uridine phosphorylases"/>
    <property type="match status" value="1"/>
</dbReference>
<dbReference type="UniPathway" id="UPA00079"/>
<dbReference type="NCBIfam" id="TIGR03664">
    <property type="entry name" value="fut_nucase"/>
    <property type="match status" value="1"/>
</dbReference>
<keyword evidence="1" id="KW-0474">Menaquinone biosynthesis</keyword>
<dbReference type="Proteomes" id="UP000181981">
    <property type="component" value="Unassembled WGS sequence"/>
</dbReference>
<evidence type="ECO:0000313" key="5">
    <source>
        <dbReference type="EMBL" id="SET11808.1"/>
    </source>
</evidence>
<evidence type="ECO:0000313" key="7">
    <source>
        <dbReference type="Proteomes" id="UP000181981"/>
    </source>
</evidence>
<dbReference type="EMBL" id="CP007451">
    <property type="protein sequence ID" value="AHW58679.1"/>
    <property type="molecule type" value="Genomic_DNA"/>
</dbReference>
<keyword evidence="1 5" id="KW-0378">Hydrolase</keyword>
<dbReference type="OrthoDB" id="9788270at2"/>
<comment type="pathway">
    <text evidence="1">Quinol/quinone metabolism; menaquinone biosynthesis.</text>
</comment>
<dbReference type="EMBL" id="FOHT01000006">
    <property type="protein sequence ID" value="SET11808.1"/>
    <property type="molecule type" value="Genomic_DNA"/>
</dbReference>
<evidence type="ECO:0000259" key="3">
    <source>
        <dbReference type="Pfam" id="PF01048"/>
    </source>
</evidence>
<dbReference type="AlphaFoldDB" id="X5DCJ4"/>
<dbReference type="GO" id="GO:0019284">
    <property type="term" value="P:L-methionine salvage from S-adenosylmethionine"/>
    <property type="evidence" value="ECO:0007669"/>
    <property type="project" value="TreeGrafter"/>
</dbReference>
<dbReference type="GO" id="GO:0008782">
    <property type="term" value="F:adenosylhomocysteine nucleosidase activity"/>
    <property type="evidence" value="ECO:0007669"/>
    <property type="project" value="TreeGrafter"/>
</dbReference>
<dbReference type="GO" id="GO:0005829">
    <property type="term" value="C:cytosol"/>
    <property type="evidence" value="ECO:0007669"/>
    <property type="project" value="TreeGrafter"/>
</dbReference>
<dbReference type="InterPro" id="IPR035994">
    <property type="entry name" value="Nucleoside_phosphorylase_sf"/>
</dbReference>
<dbReference type="GO" id="GO:0008930">
    <property type="term" value="F:methylthioadenosine nucleosidase activity"/>
    <property type="evidence" value="ECO:0007669"/>
    <property type="project" value="TreeGrafter"/>
</dbReference>
<sequence length="228" mass="25596">MEILIVAATTMEIKLIVDELEKVEEESHFVKTYRFGDFNIDILVTGIGSSFATFHLTNALREKKYDAVINIGLAGSLTQELKIGEVVNVVSEEFADLGIEKQHEFLTLFESGYIGMNDFPFENGLLKASNSNGWIKLKKVKGVTSNKSYGRDTSIAEMREKFTAHVESMEGAAVFYVCNWMGVKCYEIRSISNYVEPRDSAKWNIPLALERLKEALSVILKQVPAPVE</sequence>
<proteinExistence type="inferred from homology"/>
<evidence type="ECO:0000313" key="6">
    <source>
        <dbReference type="Proteomes" id="UP000023772"/>
    </source>
</evidence>
<reference evidence="4 6" key="1">
    <citation type="submission" date="2014-03" db="EMBL/GenBank/DDBJ databases">
        <title>Complete genome sequence of a deeply braunched marine Bacteroidia bacterium Draconibacterium orientale type strain FH5T.</title>
        <authorList>
            <person name="Li X."/>
            <person name="Wang X."/>
            <person name="Xie Z."/>
            <person name="Du Z."/>
            <person name="Chen G."/>
        </authorList>
    </citation>
    <scope>NUCLEOTIDE SEQUENCE [LARGE SCALE GENOMIC DNA]</scope>
    <source>
        <strain evidence="4 6">FH5</strain>
    </source>
</reference>
<dbReference type="eggNOG" id="COG0775">
    <property type="taxonomic scope" value="Bacteria"/>
</dbReference>
<dbReference type="GO" id="GO:0009234">
    <property type="term" value="P:menaquinone biosynthetic process"/>
    <property type="evidence" value="ECO:0007669"/>
    <property type="project" value="UniProtKB-UniRule"/>
</dbReference>
<gene>
    <name evidence="1" type="primary">mqnB</name>
    <name evidence="4" type="ORF">FH5T_01435</name>
    <name evidence="5" type="ORF">SAMN05444285_10672</name>
</gene>
<dbReference type="HOGENOM" id="CLU_031248_3_1_10"/>
<evidence type="ECO:0000256" key="2">
    <source>
        <dbReference type="NCBIfam" id="TIGR03664"/>
    </source>
</evidence>
<dbReference type="Pfam" id="PF01048">
    <property type="entry name" value="PNP_UDP_1"/>
    <property type="match status" value="1"/>
</dbReference>
<dbReference type="EC" id="3.2.2.26" evidence="1 2"/>
<feature type="domain" description="Nucleoside phosphorylase" evidence="3">
    <location>
        <begin position="3"/>
        <end position="217"/>
    </location>
</feature>
<keyword evidence="6" id="KW-1185">Reference proteome</keyword>
<protein>
    <recommendedName>
        <fullName evidence="1 2">Futalosine hydrolase</fullName>
        <shortName evidence="1">FL hydrolase</shortName>
        <ecNumber evidence="1 2">3.2.2.26</ecNumber>
    </recommendedName>
    <alternativeName>
        <fullName evidence="1">Futalosine nucleosidase</fullName>
    </alternativeName>
    <alternativeName>
        <fullName evidence="1">Menaquinone biosynthetic enzyme MqnB</fullName>
    </alternativeName>
</protein>
<dbReference type="PANTHER" id="PTHR46832">
    <property type="entry name" value="5'-METHYLTHIOADENOSINE/S-ADENOSYLHOMOCYSTEINE NUCLEOSIDASE"/>
    <property type="match status" value="1"/>
</dbReference>
<dbReference type="Proteomes" id="UP000023772">
    <property type="component" value="Chromosome"/>
</dbReference>
<accession>X5DCJ4</accession>
<dbReference type="PANTHER" id="PTHR46832:SF2">
    <property type="entry name" value="FUTALOSINE HYDROLASE"/>
    <property type="match status" value="1"/>
</dbReference>
<dbReference type="GO" id="GO:0009116">
    <property type="term" value="P:nucleoside metabolic process"/>
    <property type="evidence" value="ECO:0007669"/>
    <property type="project" value="InterPro"/>
</dbReference>
<dbReference type="RefSeq" id="WP_051567520.1">
    <property type="nucleotide sequence ID" value="NZ_FOHT01000006.1"/>
</dbReference>
<reference evidence="5 7" key="2">
    <citation type="submission" date="2016-10" db="EMBL/GenBank/DDBJ databases">
        <authorList>
            <person name="de Groot N.N."/>
        </authorList>
    </citation>
    <scope>NUCLEOTIDE SEQUENCE [LARGE SCALE GENOMIC DNA]</scope>
    <source>
        <strain evidence="5 7">DSM 25947</strain>
    </source>
</reference>
<comment type="function">
    <text evidence="1">Catalyzes the hydrolysis of futalosine (FL) to dehypoxanthine futalosine (DHFL) and hypoxanthine, a step in the biosynthesis of menaquinone (MK, vitamin K2).</text>
</comment>
<comment type="catalytic activity">
    <reaction evidence="1">
        <text>futalosine + H2O = dehypoxanthine futalosine + hypoxanthine</text>
        <dbReference type="Rhea" id="RHEA:25904"/>
        <dbReference type="ChEBI" id="CHEBI:15377"/>
        <dbReference type="ChEBI" id="CHEBI:17368"/>
        <dbReference type="ChEBI" id="CHEBI:58863"/>
        <dbReference type="ChEBI" id="CHEBI:58864"/>
        <dbReference type="EC" id="3.2.2.26"/>
    </reaction>
</comment>
<name>X5DCJ4_9BACT</name>
<comment type="similarity">
    <text evidence="1">Belongs to the PNP/UDP phosphorylase family. Futalosine hydrolase subfamily.</text>
</comment>
<dbReference type="HAMAP" id="MF_00991">
    <property type="entry name" value="MqnB"/>
    <property type="match status" value="1"/>
</dbReference>
<evidence type="ECO:0000313" key="4">
    <source>
        <dbReference type="EMBL" id="AHW58679.1"/>
    </source>
</evidence>
<organism evidence="5 7">
    <name type="scientific">Draconibacterium orientale</name>
    <dbReference type="NCBI Taxonomy" id="1168034"/>
    <lineage>
        <taxon>Bacteria</taxon>
        <taxon>Pseudomonadati</taxon>
        <taxon>Bacteroidota</taxon>
        <taxon>Bacteroidia</taxon>
        <taxon>Marinilabiliales</taxon>
        <taxon>Prolixibacteraceae</taxon>
        <taxon>Draconibacterium</taxon>
    </lineage>
</organism>
<dbReference type="Gene3D" id="3.40.50.1580">
    <property type="entry name" value="Nucleoside phosphorylase domain"/>
    <property type="match status" value="1"/>
</dbReference>
<dbReference type="InterPro" id="IPR000845">
    <property type="entry name" value="Nucleoside_phosphorylase_d"/>
</dbReference>
<dbReference type="STRING" id="1168034.FH5T_01435"/>
<evidence type="ECO:0000256" key="1">
    <source>
        <dbReference type="HAMAP-Rule" id="MF_00991"/>
    </source>
</evidence>
<dbReference type="InterPro" id="IPR019963">
    <property type="entry name" value="FL_hydrolase_MqnB"/>
</dbReference>